<dbReference type="SMART" id="SM00460">
    <property type="entry name" value="TGc"/>
    <property type="match status" value="1"/>
</dbReference>
<dbReference type="PANTHER" id="PTHR38339">
    <property type="entry name" value="TRANSGLUTAMINASE DOMAIN PROTEIN"/>
    <property type="match status" value="1"/>
</dbReference>
<proteinExistence type="predicted"/>
<reference evidence="2 3" key="1">
    <citation type="submission" date="2021-03" db="EMBL/GenBank/DDBJ databases">
        <title>Genomic Encyclopedia of Type Strains, Phase IV (KMG-IV): sequencing the most valuable type-strain genomes for metagenomic binning, comparative biology and taxonomic classification.</title>
        <authorList>
            <person name="Goeker M."/>
        </authorList>
    </citation>
    <scope>NUCLEOTIDE SEQUENCE [LARGE SCALE GENOMIC DNA]</scope>
    <source>
        <strain evidence="2 3">DSM 24004</strain>
    </source>
</reference>
<comment type="caution">
    <text evidence="2">The sequence shown here is derived from an EMBL/GenBank/DDBJ whole genome shotgun (WGS) entry which is preliminary data.</text>
</comment>
<keyword evidence="3" id="KW-1185">Reference proteome</keyword>
<dbReference type="PANTHER" id="PTHR38339:SF1">
    <property type="entry name" value="TRANSGLUTAMINASE-LIKE DOMAIN-CONTAINING PROTEIN"/>
    <property type="match status" value="1"/>
</dbReference>
<organism evidence="2 3">
    <name type="scientific">Sedimentibacter acidaminivorans</name>
    <dbReference type="NCBI Taxonomy" id="913099"/>
    <lineage>
        <taxon>Bacteria</taxon>
        <taxon>Bacillati</taxon>
        <taxon>Bacillota</taxon>
        <taxon>Tissierellia</taxon>
        <taxon>Sedimentibacter</taxon>
    </lineage>
</organism>
<dbReference type="Pfam" id="PF01841">
    <property type="entry name" value="Transglut_core"/>
    <property type="match status" value="1"/>
</dbReference>
<name>A0ABS4GH88_9FIRM</name>
<evidence type="ECO:0000259" key="1">
    <source>
        <dbReference type="SMART" id="SM00460"/>
    </source>
</evidence>
<dbReference type="Proteomes" id="UP001519342">
    <property type="component" value="Unassembled WGS sequence"/>
</dbReference>
<dbReference type="EMBL" id="JAGGKS010000009">
    <property type="protein sequence ID" value="MBP1927046.1"/>
    <property type="molecule type" value="Genomic_DNA"/>
</dbReference>
<dbReference type="SUPFAM" id="SSF54001">
    <property type="entry name" value="Cysteine proteinases"/>
    <property type="match status" value="1"/>
</dbReference>
<evidence type="ECO:0000313" key="3">
    <source>
        <dbReference type="Proteomes" id="UP001519342"/>
    </source>
</evidence>
<dbReference type="RefSeq" id="WP_209512761.1">
    <property type="nucleotide sequence ID" value="NZ_JAGGKS010000009.1"/>
</dbReference>
<feature type="domain" description="Transglutaminase-like" evidence="1">
    <location>
        <begin position="313"/>
        <end position="374"/>
    </location>
</feature>
<gene>
    <name evidence="2" type="ORF">J2Z76_002918</name>
</gene>
<accession>A0ABS4GH88</accession>
<evidence type="ECO:0000313" key="2">
    <source>
        <dbReference type="EMBL" id="MBP1927046.1"/>
    </source>
</evidence>
<dbReference type="InterPro" id="IPR002931">
    <property type="entry name" value="Transglutaminase-like"/>
</dbReference>
<dbReference type="Gene3D" id="3.10.620.30">
    <property type="match status" value="1"/>
</dbReference>
<dbReference type="InterPro" id="IPR038765">
    <property type="entry name" value="Papain-like_cys_pep_sf"/>
</dbReference>
<protein>
    <submittedName>
        <fullName evidence="2">Transglutaminase-like putative cysteine protease</fullName>
    </submittedName>
</protein>
<sequence>MYNDLEYLKVSLPEDILKLKSNGDFIGTIRLIDLKLKKEIPFALRKRLEIEKNIIKVIQREYPYSFEEALSIMQSNVKNFAKDELITLQEESAADWILVNGKVYFNESFYGNLLKTRPDIVKRLVDKDARLANEEREQLLIDNIKMMKEKGEVSYFIHLRTSLKIKKEYSRVNENIKVHLPLPIGYRQVKNINILKTQAKYISSHDYPQRTAFFEEKLRDDHEFSVEYTYENYLKYVNLDESKVNEIQPSFDTEEHAPHIMFTPYIKELAKELIGDETNPLIKARKIYDFITTKIMYSYMRKYFTITNIPEYAALNLKGDCGVQALLFITLCRYVGIPARWQSGLYVTPYYVGCHDWAEFYIEPYGWLFADPSFGGSAYRRGDKESWNFYFGNLDPFRMPAASEFQHEFDPPKKHLRYDPYDNQVGECEYDDYGLLREDFKVKLELIDMHQI</sequence>